<dbReference type="HOGENOM" id="CLU_195001_0_0_2"/>
<sequence>MDKELTEKLAKISSARKKRTLLGAILVSLSLILTQIAILILIGVIDLGIVFAVMLIIVSPLFLAIGLYLILHTPPIVLE</sequence>
<organism evidence="3">
    <name type="scientific">Methanotorris igneus (strain DSM 5666 / JCM 11834 / Kol 5)</name>
    <dbReference type="NCBI Taxonomy" id="880724"/>
    <lineage>
        <taxon>Archaea</taxon>
        <taxon>Methanobacteriati</taxon>
        <taxon>Methanobacteriota</taxon>
        <taxon>Methanomada group</taxon>
        <taxon>Methanococci</taxon>
        <taxon>Methanococcales</taxon>
        <taxon>Methanocaldococcaceae</taxon>
        <taxon>Methanotorris</taxon>
    </lineage>
</organism>
<proteinExistence type="predicted"/>
<feature type="transmembrane region" description="Helical" evidence="1">
    <location>
        <begin position="49"/>
        <end position="71"/>
    </location>
</feature>
<dbReference type="EMBL" id="CP002737">
    <property type="protein sequence ID" value="AEF96835.1"/>
    <property type="molecule type" value="Genomic_DNA"/>
</dbReference>
<name>F6BEN8_METIK</name>
<dbReference type="KEGG" id="mig:Metig_1298"/>
<feature type="transmembrane region" description="Helical" evidence="1">
    <location>
        <begin position="21"/>
        <end position="43"/>
    </location>
</feature>
<dbReference type="RefSeq" id="WP_013799432.1">
    <property type="nucleotide sequence ID" value="NC_015562.1"/>
</dbReference>
<reference evidence="2 3" key="1">
    <citation type="submission" date="2011-05" db="EMBL/GenBank/DDBJ databases">
        <title>Complete sequence of Methanotorris igneus Kol 5.</title>
        <authorList>
            <consortium name="US DOE Joint Genome Institute"/>
            <person name="Lucas S."/>
            <person name="Han J."/>
            <person name="Lapidus A."/>
            <person name="Cheng J.-F."/>
            <person name="Goodwin L."/>
            <person name="Pitluck S."/>
            <person name="Peters L."/>
            <person name="Mikhailova N."/>
            <person name="Chertkov O."/>
            <person name="Han C."/>
            <person name="Tapia R."/>
            <person name="Land M."/>
            <person name="Hauser L."/>
            <person name="Kyrpides N."/>
            <person name="Ivanova N."/>
            <person name="Pagani I."/>
            <person name="Sieprawska-Lupa M."/>
            <person name="Whitman W."/>
            <person name="Woyke T."/>
        </authorList>
    </citation>
    <scope>NUCLEOTIDE SEQUENCE [LARGE SCALE GENOMIC DNA]</scope>
    <source>
        <strain evidence="3">DSM 5666 / JCM 11834 / Kol 5</strain>
    </source>
</reference>
<evidence type="ECO:0000256" key="1">
    <source>
        <dbReference type="SAM" id="Phobius"/>
    </source>
</evidence>
<keyword evidence="1" id="KW-0812">Transmembrane</keyword>
<evidence type="ECO:0000313" key="3">
    <source>
        <dbReference type="Proteomes" id="UP000009227"/>
    </source>
</evidence>
<keyword evidence="1" id="KW-1133">Transmembrane helix</keyword>
<evidence type="ECO:0000313" key="2">
    <source>
        <dbReference type="EMBL" id="AEF96835.1"/>
    </source>
</evidence>
<dbReference type="Proteomes" id="UP000009227">
    <property type="component" value="Chromosome"/>
</dbReference>
<keyword evidence="3" id="KW-1185">Reference proteome</keyword>
<accession>F6BEN8</accession>
<dbReference type="STRING" id="880724.Metig_1298"/>
<gene>
    <name evidence="2" type="ordered locus">Metig_1298</name>
</gene>
<dbReference type="AlphaFoldDB" id="F6BEN8"/>
<dbReference type="GeneID" id="10644161"/>
<protein>
    <submittedName>
        <fullName evidence="2">Uncharacterized protein</fullName>
    </submittedName>
</protein>
<keyword evidence="1" id="KW-0472">Membrane</keyword>